<dbReference type="PRINTS" id="PR00344">
    <property type="entry name" value="BCTRLSENSOR"/>
</dbReference>
<dbReference type="InterPro" id="IPR036890">
    <property type="entry name" value="HATPase_C_sf"/>
</dbReference>
<dbReference type="GO" id="GO:0016301">
    <property type="term" value="F:kinase activity"/>
    <property type="evidence" value="ECO:0007669"/>
    <property type="project" value="UniProtKB-KW"/>
</dbReference>
<dbReference type="InterPro" id="IPR004358">
    <property type="entry name" value="Sig_transdc_His_kin-like_C"/>
</dbReference>
<gene>
    <name evidence="5" type="ORF">ACFSAG_04545</name>
</gene>
<name>A0ABW4MAL1_9SPHN</name>
<evidence type="ECO:0000313" key="5">
    <source>
        <dbReference type="EMBL" id="MFD1766111.1"/>
    </source>
</evidence>
<evidence type="ECO:0000259" key="4">
    <source>
        <dbReference type="PROSITE" id="PS50109"/>
    </source>
</evidence>
<dbReference type="PANTHER" id="PTHR43547">
    <property type="entry name" value="TWO-COMPONENT HISTIDINE KINASE"/>
    <property type="match status" value="1"/>
</dbReference>
<dbReference type="Pfam" id="PF02518">
    <property type="entry name" value="HATPase_c"/>
    <property type="match status" value="1"/>
</dbReference>
<dbReference type="CDD" id="cd00075">
    <property type="entry name" value="HATPase"/>
    <property type="match status" value="1"/>
</dbReference>
<comment type="catalytic activity">
    <reaction evidence="1">
        <text>ATP + protein L-histidine = ADP + protein N-phospho-L-histidine.</text>
        <dbReference type="EC" id="2.7.13.3"/>
    </reaction>
</comment>
<dbReference type="PROSITE" id="PS50109">
    <property type="entry name" value="HIS_KIN"/>
    <property type="match status" value="1"/>
</dbReference>
<sequence length="211" mass="23436">MRWHQAKPQQASVLLAIAMRNAERMKRLVDDLMDVHAMDEGHLTLDLKSVELSEIVSTVLADLEPTARSKQLRFAVTQPQEPIRLNTDPNRLSQAIVNIVANAIRFSPIGGIITINMELSANQAVIRIDDQGPGIPEEFRDKLFTRFSRVADDHAPGTPQGTGLGLFISQNILHELSGSIQLDSQYKSGARFIIRLPTEQHQAGRGSERRG</sequence>
<evidence type="ECO:0000256" key="2">
    <source>
        <dbReference type="ARBA" id="ARBA00012438"/>
    </source>
</evidence>
<dbReference type="RefSeq" id="WP_381511780.1">
    <property type="nucleotide sequence ID" value="NZ_JBHUEL010000003.1"/>
</dbReference>
<dbReference type="PANTHER" id="PTHR43547:SF2">
    <property type="entry name" value="HYBRID SIGNAL TRANSDUCTION HISTIDINE KINASE C"/>
    <property type="match status" value="1"/>
</dbReference>
<proteinExistence type="predicted"/>
<keyword evidence="3" id="KW-0597">Phosphoprotein</keyword>
<reference evidence="6" key="1">
    <citation type="journal article" date="2019" name="Int. J. Syst. Evol. Microbiol.">
        <title>The Global Catalogue of Microorganisms (GCM) 10K type strain sequencing project: providing services to taxonomists for standard genome sequencing and annotation.</title>
        <authorList>
            <consortium name="The Broad Institute Genomics Platform"/>
            <consortium name="The Broad Institute Genome Sequencing Center for Infectious Disease"/>
            <person name="Wu L."/>
            <person name="Ma J."/>
        </authorList>
    </citation>
    <scope>NUCLEOTIDE SEQUENCE [LARGE SCALE GENOMIC DNA]</scope>
    <source>
        <strain evidence="6">CGMCC 1.12449</strain>
    </source>
</reference>
<evidence type="ECO:0000256" key="3">
    <source>
        <dbReference type="ARBA" id="ARBA00022553"/>
    </source>
</evidence>
<dbReference type="EC" id="2.7.13.3" evidence="2"/>
<evidence type="ECO:0000256" key="1">
    <source>
        <dbReference type="ARBA" id="ARBA00000085"/>
    </source>
</evidence>
<dbReference type="SUPFAM" id="SSF55874">
    <property type="entry name" value="ATPase domain of HSP90 chaperone/DNA topoisomerase II/histidine kinase"/>
    <property type="match status" value="1"/>
</dbReference>
<accession>A0ABW4MAL1</accession>
<dbReference type="Gene3D" id="3.30.565.10">
    <property type="entry name" value="Histidine kinase-like ATPase, C-terminal domain"/>
    <property type="match status" value="1"/>
</dbReference>
<comment type="caution">
    <text evidence="5">The sequence shown here is derived from an EMBL/GenBank/DDBJ whole genome shotgun (WGS) entry which is preliminary data.</text>
</comment>
<feature type="domain" description="Histidine kinase" evidence="4">
    <location>
        <begin position="1"/>
        <end position="200"/>
    </location>
</feature>
<keyword evidence="6" id="KW-1185">Reference proteome</keyword>
<dbReference type="InterPro" id="IPR005467">
    <property type="entry name" value="His_kinase_dom"/>
</dbReference>
<organism evidence="5 6">
    <name type="scientific">Sphingorhabdus buctiana</name>
    <dbReference type="NCBI Taxonomy" id="1508805"/>
    <lineage>
        <taxon>Bacteria</taxon>
        <taxon>Pseudomonadati</taxon>
        <taxon>Pseudomonadota</taxon>
        <taxon>Alphaproteobacteria</taxon>
        <taxon>Sphingomonadales</taxon>
        <taxon>Sphingomonadaceae</taxon>
        <taxon>Sphingorhabdus</taxon>
    </lineage>
</organism>
<dbReference type="Proteomes" id="UP001597215">
    <property type="component" value="Unassembled WGS sequence"/>
</dbReference>
<keyword evidence="5" id="KW-0418">Kinase</keyword>
<evidence type="ECO:0000313" key="6">
    <source>
        <dbReference type="Proteomes" id="UP001597215"/>
    </source>
</evidence>
<dbReference type="SMART" id="SM00387">
    <property type="entry name" value="HATPase_c"/>
    <property type="match status" value="1"/>
</dbReference>
<keyword evidence="5" id="KW-0808">Transferase</keyword>
<dbReference type="InterPro" id="IPR003594">
    <property type="entry name" value="HATPase_dom"/>
</dbReference>
<dbReference type="EMBL" id="JBHUEL010000003">
    <property type="protein sequence ID" value="MFD1766111.1"/>
    <property type="molecule type" value="Genomic_DNA"/>
</dbReference>
<protein>
    <recommendedName>
        <fullName evidence="2">histidine kinase</fullName>
        <ecNumber evidence="2">2.7.13.3</ecNumber>
    </recommendedName>
</protein>